<dbReference type="Pfam" id="PF00072">
    <property type="entry name" value="Response_reg"/>
    <property type="match status" value="1"/>
</dbReference>
<proteinExistence type="predicted"/>
<dbReference type="GO" id="GO:0003677">
    <property type="term" value="F:DNA binding"/>
    <property type="evidence" value="ECO:0007669"/>
    <property type="project" value="UniProtKB-KW"/>
</dbReference>
<dbReference type="PANTHER" id="PTHR43214:SF42">
    <property type="entry name" value="TRANSCRIPTIONAL REGULATORY PROTEIN DESR"/>
    <property type="match status" value="1"/>
</dbReference>
<dbReference type="GO" id="GO:0000160">
    <property type="term" value="P:phosphorelay signal transduction system"/>
    <property type="evidence" value="ECO:0007669"/>
    <property type="project" value="InterPro"/>
</dbReference>
<dbReference type="EMBL" id="CAESAO010000008">
    <property type="protein sequence ID" value="CAB4335711.1"/>
    <property type="molecule type" value="Genomic_DNA"/>
</dbReference>
<organism evidence="3">
    <name type="scientific">freshwater metagenome</name>
    <dbReference type="NCBI Taxonomy" id="449393"/>
    <lineage>
        <taxon>unclassified sequences</taxon>
        <taxon>metagenomes</taxon>
        <taxon>ecological metagenomes</taxon>
    </lineage>
</organism>
<feature type="domain" description="Response regulatory" evidence="2">
    <location>
        <begin position="26"/>
        <end position="144"/>
    </location>
</feature>
<keyword evidence="1" id="KW-0238">DNA-binding</keyword>
<dbReference type="SUPFAM" id="SSF52172">
    <property type="entry name" value="CheY-like"/>
    <property type="match status" value="1"/>
</dbReference>
<evidence type="ECO:0000259" key="2">
    <source>
        <dbReference type="PROSITE" id="PS50110"/>
    </source>
</evidence>
<dbReference type="PROSITE" id="PS50110">
    <property type="entry name" value="RESPONSE_REGULATORY"/>
    <property type="match status" value="1"/>
</dbReference>
<dbReference type="AlphaFoldDB" id="A0A6J5YZJ5"/>
<dbReference type="InterPro" id="IPR011006">
    <property type="entry name" value="CheY-like_superfamily"/>
</dbReference>
<gene>
    <name evidence="3" type="ORF">UFOPK3522_00169</name>
</gene>
<name>A0A6J5YZJ5_9ZZZZ</name>
<dbReference type="InterPro" id="IPR039420">
    <property type="entry name" value="WalR-like"/>
</dbReference>
<dbReference type="InterPro" id="IPR001789">
    <property type="entry name" value="Sig_transdc_resp-reg_receiver"/>
</dbReference>
<evidence type="ECO:0000313" key="3">
    <source>
        <dbReference type="EMBL" id="CAB4335711.1"/>
    </source>
</evidence>
<evidence type="ECO:0000256" key="1">
    <source>
        <dbReference type="ARBA" id="ARBA00023125"/>
    </source>
</evidence>
<dbReference type="Gene3D" id="3.40.50.2300">
    <property type="match status" value="1"/>
</dbReference>
<accession>A0A6J5YZJ5</accession>
<dbReference type="CDD" id="cd17535">
    <property type="entry name" value="REC_NarL-like"/>
    <property type="match status" value="1"/>
</dbReference>
<protein>
    <submittedName>
        <fullName evidence="3">Unannotated protein</fullName>
    </submittedName>
</protein>
<dbReference type="PANTHER" id="PTHR43214">
    <property type="entry name" value="TWO-COMPONENT RESPONSE REGULATOR"/>
    <property type="match status" value="1"/>
</dbReference>
<sequence>MTPTSTPLPKDEKDDATAASGLAPVTVQLADGTAMVRGALSSLLAQDETIEVVAATSSSEETLRAIGGHKPMVVVYQPPASAMSEDTVELIAHIHELSPATRTIVLASSADPGRARDALNAGATGYILGADETDELIRAIHSVAKGNPVVNPVVALAIAQDDREEGHT</sequence>
<dbReference type="InterPro" id="IPR058245">
    <property type="entry name" value="NreC/VraR/RcsB-like_REC"/>
</dbReference>
<reference evidence="3" key="1">
    <citation type="submission" date="2020-05" db="EMBL/GenBank/DDBJ databases">
        <authorList>
            <person name="Chiriac C."/>
            <person name="Salcher M."/>
            <person name="Ghai R."/>
            <person name="Kavagutti S V."/>
        </authorList>
    </citation>
    <scope>NUCLEOTIDE SEQUENCE</scope>
</reference>